<dbReference type="Proteomes" id="UP000176815">
    <property type="component" value="Unassembled WGS sequence"/>
</dbReference>
<name>A0A1F4X6A0_UNCKA</name>
<sequence>MKTTTKQSQTIESKELASKAMLVRLSISMWAARKHDKKASKEIADKHQAKQDAGRYNKALIAKESLQKLQSISNEIRIFHYANTLPWSDEGMRILTSANFSKYSEKIRSLKSDFENATREFVQGYNTYVEDSKERLGSLFNEMDYPKEDEIKEKFDVTTAIYPLPTSNDFRVKLRAEDASIIKKNIEEGLIQAQAVAMKDLWQRLYDSVSHMSERLNDPEKIFKNSMISNIAELCSLLPRLNLSNDPNLEEMRKDVEQKLCSFDPEDLRKNKKTRKQTAKTADDLLSAMSGYLGGK</sequence>
<evidence type="ECO:0000313" key="1">
    <source>
        <dbReference type="EMBL" id="OGC77192.1"/>
    </source>
</evidence>
<accession>A0A1F4X6A0</accession>
<dbReference type="AlphaFoldDB" id="A0A1F4X6A0"/>
<reference evidence="1 2" key="1">
    <citation type="journal article" date="2016" name="Nat. Commun.">
        <title>Thousands of microbial genomes shed light on interconnected biogeochemical processes in an aquifer system.</title>
        <authorList>
            <person name="Anantharaman K."/>
            <person name="Brown C.T."/>
            <person name="Hug L.A."/>
            <person name="Sharon I."/>
            <person name="Castelle C.J."/>
            <person name="Probst A.J."/>
            <person name="Thomas B.C."/>
            <person name="Singh A."/>
            <person name="Wilkins M.J."/>
            <person name="Karaoz U."/>
            <person name="Brodie E.L."/>
            <person name="Williams K.H."/>
            <person name="Hubbard S.S."/>
            <person name="Banfield J.F."/>
        </authorList>
    </citation>
    <scope>NUCLEOTIDE SEQUENCE [LARGE SCALE GENOMIC DNA]</scope>
</reference>
<gene>
    <name evidence="1" type="ORF">A2619_01145</name>
</gene>
<protein>
    <recommendedName>
        <fullName evidence="3">DUF3150 domain-containing protein</fullName>
    </recommendedName>
</protein>
<dbReference type="EMBL" id="MEWG01000025">
    <property type="protein sequence ID" value="OGC77192.1"/>
    <property type="molecule type" value="Genomic_DNA"/>
</dbReference>
<comment type="caution">
    <text evidence="1">The sequence shown here is derived from an EMBL/GenBank/DDBJ whole genome shotgun (WGS) entry which is preliminary data.</text>
</comment>
<evidence type="ECO:0008006" key="3">
    <source>
        <dbReference type="Google" id="ProtNLM"/>
    </source>
</evidence>
<proteinExistence type="predicted"/>
<evidence type="ECO:0000313" key="2">
    <source>
        <dbReference type="Proteomes" id="UP000176815"/>
    </source>
</evidence>
<organism evidence="1 2">
    <name type="scientific">candidate division WWE3 bacterium RIFOXYD1_FULL_39_9</name>
    <dbReference type="NCBI Taxonomy" id="1802649"/>
    <lineage>
        <taxon>Bacteria</taxon>
        <taxon>Katanobacteria</taxon>
    </lineage>
</organism>